<feature type="domain" description="HTH gntR-type" evidence="4">
    <location>
        <begin position="21"/>
        <end position="88"/>
    </location>
</feature>
<dbReference type="InterPro" id="IPR036390">
    <property type="entry name" value="WH_DNA-bd_sf"/>
</dbReference>
<protein>
    <submittedName>
        <fullName evidence="5">GntR family transcriptional regulator</fullName>
    </submittedName>
</protein>
<evidence type="ECO:0000313" key="6">
    <source>
        <dbReference type="Proteomes" id="UP001428817"/>
    </source>
</evidence>
<dbReference type="SMART" id="SM00895">
    <property type="entry name" value="FCD"/>
    <property type="match status" value="1"/>
</dbReference>
<evidence type="ECO:0000259" key="4">
    <source>
        <dbReference type="PROSITE" id="PS50949"/>
    </source>
</evidence>
<keyword evidence="3" id="KW-0804">Transcription</keyword>
<dbReference type="InterPro" id="IPR011711">
    <property type="entry name" value="GntR_C"/>
</dbReference>
<gene>
    <name evidence="5" type="ORF">GCM10023321_05660</name>
</gene>
<dbReference type="Pfam" id="PF07729">
    <property type="entry name" value="FCD"/>
    <property type="match status" value="1"/>
</dbReference>
<dbReference type="SMART" id="SM00345">
    <property type="entry name" value="HTH_GNTR"/>
    <property type="match status" value="1"/>
</dbReference>
<evidence type="ECO:0000313" key="5">
    <source>
        <dbReference type="EMBL" id="GAA5146343.1"/>
    </source>
</evidence>
<proteinExistence type="predicted"/>
<accession>A0ABP9PLK2</accession>
<evidence type="ECO:0000256" key="2">
    <source>
        <dbReference type="ARBA" id="ARBA00023125"/>
    </source>
</evidence>
<evidence type="ECO:0000256" key="3">
    <source>
        <dbReference type="ARBA" id="ARBA00023163"/>
    </source>
</evidence>
<dbReference type="SUPFAM" id="SSF46785">
    <property type="entry name" value="Winged helix' DNA-binding domain"/>
    <property type="match status" value="1"/>
</dbReference>
<organism evidence="5 6">
    <name type="scientific">Pseudonocardia eucalypti</name>
    <dbReference type="NCBI Taxonomy" id="648755"/>
    <lineage>
        <taxon>Bacteria</taxon>
        <taxon>Bacillati</taxon>
        <taxon>Actinomycetota</taxon>
        <taxon>Actinomycetes</taxon>
        <taxon>Pseudonocardiales</taxon>
        <taxon>Pseudonocardiaceae</taxon>
        <taxon>Pseudonocardia</taxon>
    </lineage>
</organism>
<dbReference type="InterPro" id="IPR000524">
    <property type="entry name" value="Tscrpt_reg_HTH_GntR"/>
</dbReference>
<keyword evidence="1" id="KW-0805">Transcription regulation</keyword>
<reference evidence="6" key="1">
    <citation type="journal article" date="2019" name="Int. J. Syst. Evol. Microbiol.">
        <title>The Global Catalogue of Microorganisms (GCM) 10K type strain sequencing project: providing services to taxonomists for standard genome sequencing and annotation.</title>
        <authorList>
            <consortium name="The Broad Institute Genomics Platform"/>
            <consortium name="The Broad Institute Genome Sequencing Center for Infectious Disease"/>
            <person name="Wu L."/>
            <person name="Ma J."/>
        </authorList>
    </citation>
    <scope>NUCLEOTIDE SEQUENCE [LARGE SCALE GENOMIC DNA]</scope>
    <source>
        <strain evidence="6">JCM 18303</strain>
    </source>
</reference>
<dbReference type="Proteomes" id="UP001428817">
    <property type="component" value="Unassembled WGS sequence"/>
</dbReference>
<dbReference type="SUPFAM" id="SSF48008">
    <property type="entry name" value="GntR ligand-binding domain-like"/>
    <property type="match status" value="1"/>
</dbReference>
<dbReference type="PANTHER" id="PTHR43537">
    <property type="entry name" value="TRANSCRIPTIONAL REGULATOR, GNTR FAMILY"/>
    <property type="match status" value="1"/>
</dbReference>
<dbReference type="Pfam" id="PF00392">
    <property type="entry name" value="GntR"/>
    <property type="match status" value="1"/>
</dbReference>
<evidence type="ECO:0000256" key="1">
    <source>
        <dbReference type="ARBA" id="ARBA00023015"/>
    </source>
</evidence>
<dbReference type="Gene3D" id="1.10.10.10">
    <property type="entry name" value="Winged helix-like DNA-binding domain superfamily/Winged helix DNA-binding domain"/>
    <property type="match status" value="1"/>
</dbReference>
<dbReference type="EMBL" id="BAABJP010000001">
    <property type="protein sequence ID" value="GAA5146343.1"/>
    <property type="molecule type" value="Genomic_DNA"/>
</dbReference>
<name>A0ABP9PLK2_9PSEU</name>
<keyword evidence="2" id="KW-0238">DNA-binding</keyword>
<keyword evidence="6" id="KW-1185">Reference proteome</keyword>
<comment type="caution">
    <text evidence="5">The sequence shown here is derived from an EMBL/GenBank/DDBJ whole genome shotgun (WGS) entry which is preliminary data.</text>
</comment>
<dbReference type="PROSITE" id="PS50949">
    <property type="entry name" value="HTH_GNTR"/>
    <property type="match status" value="1"/>
</dbReference>
<sequence>MPMTDPKLEAGLGSPRLGEKRQLSERVAAYLREAIMVGELPTTGYVRTEHLAARLGVSATPVREALMILQSEGAVRWEPRRGFRMLPPTRQDVDDLFNVQAYVAGELAARAVSGLDASEVAALRATQDALVEAVLRGETERVGELNHQVHRTINRAAGSPRLSSLLNLFVHYVPRNYYDRVAGWADASKRDHEAVLAALEAGDPEAARAAMVEHIENIGRLLIAHLDRTGAFTRTDLSPTPT</sequence>
<dbReference type="Gene3D" id="1.20.120.530">
    <property type="entry name" value="GntR ligand-binding domain-like"/>
    <property type="match status" value="1"/>
</dbReference>
<dbReference type="InterPro" id="IPR036388">
    <property type="entry name" value="WH-like_DNA-bd_sf"/>
</dbReference>
<dbReference type="PANTHER" id="PTHR43537:SF24">
    <property type="entry name" value="GLUCONATE OPERON TRANSCRIPTIONAL REPRESSOR"/>
    <property type="match status" value="1"/>
</dbReference>
<dbReference type="InterPro" id="IPR008920">
    <property type="entry name" value="TF_FadR/GntR_C"/>
</dbReference>